<dbReference type="EMBL" id="BSYO01000028">
    <property type="protein sequence ID" value="GMH24521.1"/>
    <property type="molecule type" value="Genomic_DNA"/>
</dbReference>
<proteinExistence type="predicted"/>
<name>A0AAD3T8G9_NEPGR</name>
<feature type="region of interest" description="Disordered" evidence="1">
    <location>
        <begin position="1"/>
        <end position="23"/>
    </location>
</feature>
<evidence type="ECO:0000313" key="3">
    <source>
        <dbReference type="Proteomes" id="UP001279734"/>
    </source>
</evidence>
<evidence type="ECO:0000313" key="2">
    <source>
        <dbReference type="EMBL" id="GMH24521.1"/>
    </source>
</evidence>
<accession>A0AAD3T8G9</accession>
<comment type="caution">
    <text evidence="2">The sequence shown here is derived from an EMBL/GenBank/DDBJ whole genome shotgun (WGS) entry which is preliminary data.</text>
</comment>
<evidence type="ECO:0000256" key="1">
    <source>
        <dbReference type="SAM" id="MobiDB-lite"/>
    </source>
</evidence>
<protein>
    <submittedName>
        <fullName evidence="2">Uncharacterized protein</fullName>
    </submittedName>
</protein>
<keyword evidence="3" id="KW-1185">Reference proteome</keyword>
<reference evidence="2" key="1">
    <citation type="submission" date="2023-05" db="EMBL/GenBank/DDBJ databases">
        <title>Nepenthes gracilis genome sequencing.</title>
        <authorList>
            <person name="Fukushima K."/>
        </authorList>
    </citation>
    <scope>NUCLEOTIDE SEQUENCE</scope>
    <source>
        <strain evidence="2">SING2019-196</strain>
    </source>
</reference>
<sequence length="106" mass="11648">MAAAGGGASRMTTGKQNKSNGYGYGHRYAEVYVPKLVTATQTKIATTQSKVRDSHTTPTAEWSPAMDSIIVTDDEIESKFEEVFNAHKSGSRKLHRLPIFDKICPM</sequence>
<dbReference type="Proteomes" id="UP001279734">
    <property type="component" value="Unassembled WGS sequence"/>
</dbReference>
<organism evidence="2 3">
    <name type="scientific">Nepenthes gracilis</name>
    <name type="common">Slender pitcher plant</name>
    <dbReference type="NCBI Taxonomy" id="150966"/>
    <lineage>
        <taxon>Eukaryota</taxon>
        <taxon>Viridiplantae</taxon>
        <taxon>Streptophyta</taxon>
        <taxon>Embryophyta</taxon>
        <taxon>Tracheophyta</taxon>
        <taxon>Spermatophyta</taxon>
        <taxon>Magnoliopsida</taxon>
        <taxon>eudicotyledons</taxon>
        <taxon>Gunneridae</taxon>
        <taxon>Pentapetalae</taxon>
        <taxon>Caryophyllales</taxon>
        <taxon>Nepenthaceae</taxon>
        <taxon>Nepenthes</taxon>
    </lineage>
</organism>
<dbReference type="AlphaFoldDB" id="A0AAD3T8G9"/>
<gene>
    <name evidence="2" type="ORF">Nepgr_026364</name>
</gene>
<feature type="compositionally biased region" description="Polar residues" evidence="1">
    <location>
        <begin position="10"/>
        <end position="20"/>
    </location>
</feature>